<keyword evidence="8" id="KW-1185">Reference proteome</keyword>
<reference evidence="8" key="1">
    <citation type="submission" date="2023-01" db="EMBL/GenBank/DDBJ databases">
        <title>Key to firefly adult light organ development and bioluminescence: homeobox transcription factors regulate luciferase expression and transportation to peroxisome.</title>
        <authorList>
            <person name="Fu X."/>
        </authorList>
    </citation>
    <scope>NUCLEOTIDE SEQUENCE [LARGE SCALE GENOMIC DNA]</scope>
</reference>
<evidence type="ECO:0000313" key="7">
    <source>
        <dbReference type="EMBL" id="KAK4883423.1"/>
    </source>
</evidence>
<feature type="transmembrane region" description="Helical" evidence="5">
    <location>
        <begin position="465"/>
        <end position="484"/>
    </location>
</feature>
<feature type="transmembrane region" description="Helical" evidence="5">
    <location>
        <begin position="187"/>
        <end position="213"/>
    </location>
</feature>
<evidence type="ECO:0000256" key="1">
    <source>
        <dbReference type="ARBA" id="ARBA00004141"/>
    </source>
</evidence>
<evidence type="ECO:0000313" key="8">
    <source>
        <dbReference type="Proteomes" id="UP001353858"/>
    </source>
</evidence>
<feature type="transmembrane region" description="Helical" evidence="5">
    <location>
        <begin position="312"/>
        <end position="336"/>
    </location>
</feature>
<dbReference type="CDD" id="cd17317">
    <property type="entry name" value="MFS_SLC22"/>
    <property type="match status" value="1"/>
</dbReference>
<dbReference type="PANTHER" id="PTHR24064">
    <property type="entry name" value="SOLUTE CARRIER FAMILY 22 MEMBER"/>
    <property type="match status" value="1"/>
</dbReference>
<feature type="transmembrane region" description="Helical" evidence="5">
    <location>
        <begin position="660"/>
        <end position="679"/>
    </location>
</feature>
<dbReference type="AlphaFoldDB" id="A0AAN7SQB5"/>
<feature type="transmembrane region" description="Helical" evidence="5">
    <location>
        <begin position="740"/>
        <end position="761"/>
    </location>
</feature>
<dbReference type="Pfam" id="PF07690">
    <property type="entry name" value="MFS_1"/>
    <property type="match status" value="1"/>
</dbReference>
<dbReference type="InterPro" id="IPR011701">
    <property type="entry name" value="MFS"/>
</dbReference>
<feature type="transmembrane region" description="Helical" evidence="5">
    <location>
        <begin position="225"/>
        <end position="253"/>
    </location>
</feature>
<feature type="transmembrane region" description="Helical" evidence="5">
    <location>
        <begin position="136"/>
        <end position="155"/>
    </location>
</feature>
<feature type="transmembrane region" description="Helical" evidence="5">
    <location>
        <begin position="773"/>
        <end position="794"/>
    </location>
</feature>
<keyword evidence="3 5" id="KW-1133">Transmembrane helix</keyword>
<dbReference type="PROSITE" id="PS50850">
    <property type="entry name" value="MFS"/>
    <property type="match status" value="1"/>
</dbReference>
<feature type="domain" description="Major facilitator superfamily (MFS) profile" evidence="6">
    <location>
        <begin position="88"/>
        <end position="489"/>
    </location>
</feature>
<evidence type="ECO:0000256" key="2">
    <source>
        <dbReference type="ARBA" id="ARBA00022692"/>
    </source>
</evidence>
<dbReference type="InterPro" id="IPR020846">
    <property type="entry name" value="MFS_dom"/>
</dbReference>
<feature type="transmembrane region" description="Helical" evidence="5">
    <location>
        <begin position="348"/>
        <end position="369"/>
    </location>
</feature>
<dbReference type="EMBL" id="JARPUR010000002">
    <property type="protein sequence ID" value="KAK4883423.1"/>
    <property type="molecule type" value="Genomic_DNA"/>
</dbReference>
<dbReference type="Proteomes" id="UP001353858">
    <property type="component" value="Unassembled WGS sequence"/>
</dbReference>
<evidence type="ECO:0000256" key="4">
    <source>
        <dbReference type="ARBA" id="ARBA00023136"/>
    </source>
</evidence>
<evidence type="ECO:0000259" key="6">
    <source>
        <dbReference type="PROSITE" id="PS50850"/>
    </source>
</evidence>
<evidence type="ECO:0000256" key="3">
    <source>
        <dbReference type="ARBA" id="ARBA00022989"/>
    </source>
</evidence>
<dbReference type="InterPro" id="IPR005828">
    <property type="entry name" value="MFS_sugar_transport-like"/>
</dbReference>
<comment type="caution">
    <text evidence="7">The sequence shown here is derived from an EMBL/GenBank/DDBJ whole genome shotgun (WGS) entry which is preliminary data.</text>
</comment>
<sequence length="940" mass="106796">MINSDQSLDSILENLGRFGKYQCFVVGLFSIAVMLHSAVYITFVFTTKDLNYRCKVPYCEKTPSEYNPSWLRNAIPIAKDTLARCERFVHLNTAECNYLDFNRSITEECDDYVYETKKITIAQDFHLNCDKNVWKLTFIGTLNGLGQLIGLPIAGYVSDRYGRLTTLIWGMVLAGFCGIIRSFSTTYVMFAIFEFLDAMFGAGTYSCAFILGIELVAPKRRVLTGILISCFYTLGEVLTVCGLSLTLIFYYWIAPESVRWMLIKKKYKQVKHTLRKVAKVNGKHISEKRLDELCSITDTVVKKYPIRGLFKSWILVLRFMNCCFCWITCVFVFYGLTVNSVALSSNSYLDFILTSLVEIPGYVVTYILVDKLGRRIAISSTLILTSICCVAFVFIPTELYWLKLSMYLFGKFAATAAFSICYIISSEIFPTCLRHSLMSICSMFGRIGSSIAPQMPLLAQFWKPLPLTLFAVISAIASVLSLYFPETNNIKLPDTIEEAEKIGNHKHEKCKVPYCETTAAEYNSSWLQNAIPIAENCPARCERFAHLNTTECNYLDFNKSLVEKCDEYVYETEKITIIQDFNLHCEENVWKLTLIGTLNGIGHLIGLPLAGYVSDRFKLHTTELVVPKRRVLTSVLISCSYTLGEVLTGTIAWTTQSWRLFSLIVCGSLLTLISYYWIAPESIRWMLIKKKYKQVKQTLRKVAKVNGRHISEKRLEELCSITNTEVKSYPIKELFKSWILVLRFMNCCFCWITCVFVFYGLTINSVALSSNSYLDFILTALVEIPGYVMSYFIVDKIGRRVGISSTLILTSVCCVAFVFIPTDLYWFKLSTYLFGKFAATIAFSICYIITSEIFPTCLRHSLMSICSMFGRIGASVAPQMPLLAQFWKPLPLTLFAAISAISGVSSLYFPETSNIKLPDTIQEAEEIENHEHKQCLETLL</sequence>
<comment type="subcellular location">
    <subcellularLocation>
        <location evidence="1">Membrane</location>
        <topology evidence="1">Multi-pass membrane protein</topology>
    </subcellularLocation>
</comment>
<dbReference type="GO" id="GO:0022857">
    <property type="term" value="F:transmembrane transporter activity"/>
    <property type="evidence" value="ECO:0007669"/>
    <property type="project" value="InterPro"/>
</dbReference>
<dbReference type="Gene3D" id="1.20.1250.20">
    <property type="entry name" value="MFS general substrate transporter like domains"/>
    <property type="match status" value="2"/>
</dbReference>
<feature type="transmembrane region" description="Helical" evidence="5">
    <location>
        <begin position="631"/>
        <end position="654"/>
    </location>
</feature>
<feature type="transmembrane region" description="Helical" evidence="5">
    <location>
        <begin position="376"/>
        <end position="395"/>
    </location>
</feature>
<dbReference type="InterPro" id="IPR036259">
    <property type="entry name" value="MFS_trans_sf"/>
</dbReference>
<dbReference type="GO" id="GO:0016020">
    <property type="term" value="C:membrane"/>
    <property type="evidence" value="ECO:0007669"/>
    <property type="project" value="UniProtKB-SubCell"/>
</dbReference>
<feature type="transmembrane region" description="Helical" evidence="5">
    <location>
        <begin position="801"/>
        <end position="820"/>
    </location>
</feature>
<proteinExistence type="predicted"/>
<feature type="transmembrane region" description="Helical" evidence="5">
    <location>
        <begin position="24"/>
        <end position="45"/>
    </location>
</feature>
<accession>A0AAN7SQB5</accession>
<protein>
    <recommendedName>
        <fullName evidence="6">Major facilitator superfamily (MFS) profile domain-containing protein</fullName>
    </recommendedName>
</protein>
<dbReference type="SUPFAM" id="SSF103473">
    <property type="entry name" value="MFS general substrate transporter"/>
    <property type="match status" value="2"/>
</dbReference>
<evidence type="ECO:0000256" key="5">
    <source>
        <dbReference type="SAM" id="Phobius"/>
    </source>
</evidence>
<name>A0AAN7SQB5_9COLE</name>
<keyword evidence="4 5" id="KW-0472">Membrane</keyword>
<gene>
    <name evidence="7" type="ORF">RN001_006742</name>
</gene>
<feature type="transmembrane region" description="Helical" evidence="5">
    <location>
        <begin position="161"/>
        <end position="180"/>
    </location>
</feature>
<dbReference type="Pfam" id="PF00083">
    <property type="entry name" value="Sugar_tr"/>
    <property type="match status" value="1"/>
</dbReference>
<organism evidence="7 8">
    <name type="scientific">Aquatica leii</name>
    <dbReference type="NCBI Taxonomy" id="1421715"/>
    <lineage>
        <taxon>Eukaryota</taxon>
        <taxon>Metazoa</taxon>
        <taxon>Ecdysozoa</taxon>
        <taxon>Arthropoda</taxon>
        <taxon>Hexapoda</taxon>
        <taxon>Insecta</taxon>
        <taxon>Pterygota</taxon>
        <taxon>Neoptera</taxon>
        <taxon>Endopterygota</taxon>
        <taxon>Coleoptera</taxon>
        <taxon>Polyphaga</taxon>
        <taxon>Elateriformia</taxon>
        <taxon>Elateroidea</taxon>
        <taxon>Lampyridae</taxon>
        <taxon>Luciolinae</taxon>
        <taxon>Aquatica</taxon>
    </lineage>
</organism>
<keyword evidence="2 5" id="KW-0812">Transmembrane</keyword>